<gene>
    <name evidence="1" type="ORF">SteCoe_11991</name>
</gene>
<name>A0A1R2CBW5_9CILI</name>
<comment type="caution">
    <text evidence="1">The sequence shown here is derived from an EMBL/GenBank/DDBJ whole genome shotgun (WGS) entry which is preliminary data.</text>
</comment>
<dbReference type="Proteomes" id="UP000187209">
    <property type="component" value="Unassembled WGS sequence"/>
</dbReference>
<proteinExistence type="predicted"/>
<evidence type="ECO:0000313" key="2">
    <source>
        <dbReference type="Proteomes" id="UP000187209"/>
    </source>
</evidence>
<dbReference type="OrthoDB" id="326222at2759"/>
<sequence>MENIGSLMDFLGPADEYTLRLLTLTNTSYVNTAESRNNTPSPCYINFRKSYDSRYSPIKTSYHGGIAGKTLDIPQPIEMKSKIRKNSLTDNKSSITTRPQSCIPDYSRVKSRISSIRERDEKNDSKPKVSLRDKVRNEILLKKDQIILRTMNKTLRSDEKAISVSKPESDAGFIRLAERMKNIKYEPKDFPQQKKPQNSSNVVQKSHYAKKKVAMISQAKWLKTHGNINKQNPTSLWSLKFL</sequence>
<organism evidence="1 2">
    <name type="scientific">Stentor coeruleus</name>
    <dbReference type="NCBI Taxonomy" id="5963"/>
    <lineage>
        <taxon>Eukaryota</taxon>
        <taxon>Sar</taxon>
        <taxon>Alveolata</taxon>
        <taxon>Ciliophora</taxon>
        <taxon>Postciliodesmatophora</taxon>
        <taxon>Heterotrichea</taxon>
        <taxon>Heterotrichida</taxon>
        <taxon>Stentoridae</taxon>
        <taxon>Stentor</taxon>
    </lineage>
</organism>
<keyword evidence="2" id="KW-1185">Reference proteome</keyword>
<dbReference type="EMBL" id="MPUH01000204">
    <property type="protein sequence ID" value="OMJ86497.1"/>
    <property type="molecule type" value="Genomic_DNA"/>
</dbReference>
<evidence type="ECO:0000313" key="1">
    <source>
        <dbReference type="EMBL" id="OMJ86497.1"/>
    </source>
</evidence>
<dbReference type="AlphaFoldDB" id="A0A1R2CBW5"/>
<protein>
    <submittedName>
        <fullName evidence="1">Uncharacterized protein</fullName>
    </submittedName>
</protein>
<reference evidence="1 2" key="1">
    <citation type="submission" date="2016-11" db="EMBL/GenBank/DDBJ databases">
        <title>The macronuclear genome of Stentor coeruleus: a giant cell with tiny introns.</title>
        <authorList>
            <person name="Slabodnick M."/>
            <person name="Ruby J.G."/>
            <person name="Reiff S.B."/>
            <person name="Swart E.C."/>
            <person name="Gosai S."/>
            <person name="Prabakaran S."/>
            <person name="Witkowska E."/>
            <person name="Larue G.E."/>
            <person name="Fisher S."/>
            <person name="Freeman R.M."/>
            <person name="Gunawardena J."/>
            <person name="Chu W."/>
            <person name="Stover N.A."/>
            <person name="Gregory B.D."/>
            <person name="Nowacki M."/>
            <person name="Derisi J."/>
            <person name="Roy S.W."/>
            <person name="Marshall W.F."/>
            <person name="Sood P."/>
        </authorList>
    </citation>
    <scope>NUCLEOTIDE SEQUENCE [LARGE SCALE GENOMIC DNA]</scope>
    <source>
        <strain evidence="1">WM001</strain>
    </source>
</reference>
<accession>A0A1R2CBW5</accession>